<dbReference type="GO" id="GO:0043896">
    <property type="term" value="F:glucan 1,6-alpha-glucosidase activity"/>
    <property type="evidence" value="ECO:0007669"/>
    <property type="project" value="UniProtKB-EC"/>
</dbReference>
<organism evidence="12 13">
    <name type="scientific">Streptococcus downei MFe28</name>
    <dbReference type="NCBI Taxonomy" id="764290"/>
    <lineage>
        <taxon>Bacteria</taxon>
        <taxon>Bacillati</taxon>
        <taxon>Bacillota</taxon>
        <taxon>Bacilli</taxon>
        <taxon>Lactobacillales</taxon>
        <taxon>Streptococcaceae</taxon>
        <taxon>Streptococcus</taxon>
    </lineage>
</organism>
<comment type="function">
    <text evidence="5">The physiological substrates may be short isomaltosaccharides.</text>
</comment>
<dbReference type="Gene3D" id="3.20.20.80">
    <property type="entry name" value="Glycosidases"/>
    <property type="match status" value="1"/>
</dbReference>
<evidence type="ECO:0000256" key="8">
    <source>
        <dbReference type="ARBA" id="ARBA00078103"/>
    </source>
</evidence>
<dbReference type="SUPFAM" id="SSF51445">
    <property type="entry name" value="(Trans)glycosidases"/>
    <property type="match status" value="1"/>
</dbReference>
<evidence type="ECO:0000256" key="2">
    <source>
        <dbReference type="ARBA" id="ARBA00022801"/>
    </source>
</evidence>
<dbReference type="Pfam" id="PF16657">
    <property type="entry name" value="Malt_amylase_C"/>
    <property type="match status" value="1"/>
</dbReference>
<dbReference type="SUPFAM" id="SSF51011">
    <property type="entry name" value="Glycosyl hydrolase domain"/>
    <property type="match status" value="1"/>
</dbReference>
<evidence type="ECO:0000313" key="13">
    <source>
        <dbReference type="Proteomes" id="UP000254082"/>
    </source>
</evidence>
<proteinExistence type="inferred from homology"/>
<dbReference type="PANTHER" id="PTHR10357">
    <property type="entry name" value="ALPHA-AMYLASE FAMILY MEMBER"/>
    <property type="match status" value="1"/>
</dbReference>
<dbReference type="InterPro" id="IPR045857">
    <property type="entry name" value="O16G_dom_2"/>
</dbReference>
<dbReference type="OrthoDB" id="9805159at2"/>
<dbReference type="InterPro" id="IPR017853">
    <property type="entry name" value="GH"/>
</dbReference>
<dbReference type="FunFam" id="3.20.20.80:FF:000064">
    <property type="entry name" value="Oligo-1,6-glucosidase"/>
    <property type="match status" value="2"/>
</dbReference>
<dbReference type="InterPro" id="IPR006047">
    <property type="entry name" value="GH13_cat_dom"/>
</dbReference>
<dbReference type="RefSeq" id="WP_115325113.1">
    <property type="nucleotide sequence ID" value="NZ_UHFA01000002.1"/>
</dbReference>
<gene>
    <name evidence="12" type="primary">malL</name>
    <name evidence="12" type="ORF">NCTC11391_01680</name>
</gene>
<dbReference type="PANTHER" id="PTHR10357:SF179">
    <property type="entry name" value="NEUTRAL AND BASIC AMINO ACID TRANSPORT PROTEIN RBAT"/>
    <property type="match status" value="1"/>
</dbReference>
<dbReference type="InterPro" id="IPR013780">
    <property type="entry name" value="Glyco_hydro_b"/>
</dbReference>
<accession>A0A380JFS5</accession>
<dbReference type="FunFam" id="3.90.400.10:FF:000002">
    <property type="entry name" value="Sucrose isomerase"/>
    <property type="match status" value="1"/>
</dbReference>
<comment type="catalytic activity">
    <reaction evidence="4">
        <text>Hydrolysis of (1-&gt;6)-alpha-D-glucosidic linkages in (1-&gt;6)-alpha-D-glucans and derived oligosaccharides.</text>
        <dbReference type="EC" id="3.2.1.70"/>
    </reaction>
</comment>
<sequence length="544" mass="62636">MADKWWQEATIYQIYPRSFKDSNGDGKGDLPGILEKLPYLKELGIDVIWINPVYASPMVDNGYDISDYYAINPEFGTLDDLRELLKQAHALGLKVIMDLVVNHTSDQHPWFKEARKSKDNPYRDYYLWQAASPDKMPNNWKSFQGTSAWTYDEKTQEAYFHIFDAKQPDLNWKNPRLRQEIYQMIAYWLDFGLDGFRLDAISHLQKEPWDFQIKSWEGDGPWAPFMNVKGIESYMTEIKAIFDHYGALSVGEASGVTSQEAPAWTDAETGFMTMIIEWEHNRRTPDNQGDVAGLIAVLKRWQEDLSQRGWNALYLENHDIPRIISAFGDASQACAKAFAVAYFLLRGTPLIFQGQEIGMTNGLFTSADQIDSRSVKLTYQDLLAQGLSEKEALAQATQWSRDHARLPMQWDASPQAGFTTGQPWMVLNSNYQTRNVQSQMAQEGSLFYLYKRLIALRHQEAVISRGSFSALETGQDRVFAYQRELDDKAYLILVNLAPQKLTLDLSNLDLAEWQELDLFNQPLILQDQLDLDAYDYHVYVRSRK</sequence>
<keyword evidence="13" id="KW-1185">Reference proteome</keyword>
<dbReference type="AlphaFoldDB" id="A0A380JFS5"/>
<name>A0A380JFS5_STRDO</name>
<protein>
    <recommendedName>
        <fullName evidence="7">Glucan 1,6-alpha-glucosidase</fullName>
        <ecNumber evidence="6">3.2.1.70</ecNumber>
    </recommendedName>
    <alternativeName>
        <fullName evidence="9">Dextran glucosidase</fullName>
    </alternativeName>
    <alternativeName>
        <fullName evidence="10">Exo-1,6-alpha-glucosidase</fullName>
    </alternativeName>
    <alternativeName>
        <fullName evidence="8">Glucodextranase</fullName>
    </alternativeName>
</protein>
<dbReference type="Pfam" id="PF00128">
    <property type="entry name" value="Alpha-amylase"/>
    <property type="match status" value="1"/>
</dbReference>
<evidence type="ECO:0000256" key="9">
    <source>
        <dbReference type="ARBA" id="ARBA00081848"/>
    </source>
</evidence>
<dbReference type="Gene3D" id="2.60.40.1180">
    <property type="entry name" value="Golgi alpha-mannosidase II"/>
    <property type="match status" value="1"/>
</dbReference>
<evidence type="ECO:0000259" key="11">
    <source>
        <dbReference type="SMART" id="SM00642"/>
    </source>
</evidence>
<evidence type="ECO:0000256" key="7">
    <source>
        <dbReference type="ARBA" id="ARBA00070448"/>
    </source>
</evidence>
<evidence type="ECO:0000256" key="1">
    <source>
        <dbReference type="ARBA" id="ARBA00008061"/>
    </source>
</evidence>
<evidence type="ECO:0000256" key="10">
    <source>
        <dbReference type="ARBA" id="ARBA00082008"/>
    </source>
</evidence>
<evidence type="ECO:0000256" key="5">
    <source>
        <dbReference type="ARBA" id="ARBA00058853"/>
    </source>
</evidence>
<dbReference type="EMBL" id="UHFA01000002">
    <property type="protein sequence ID" value="SUN36681.1"/>
    <property type="molecule type" value="Genomic_DNA"/>
</dbReference>
<dbReference type="CDD" id="cd11333">
    <property type="entry name" value="AmyAc_SI_OligoGlu_DGase"/>
    <property type="match status" value="1"/>
</dbReference>
<dbReference type="Gene3D" id="3.90.400.10">
    <property type="entry name" value="Oligo-1,6-glucosidase, Domain 2"/>
    <property type="match status" value="1"/>
</dbReference>
<evidence type="ECO:0000313" key="12">
    <source>
        <dbReference type="EMBL" id="SUN36681.1"/>
    </source>
</evidence>
<dbReference type="EC" id="3.2.1.70" evidence="6"/>
<dbReference type="SMART" id="SM00642">
    <property type="entry name" value="Aamy"/>
    <property type="match status" value="1"/>
</dbReference>
<dbReference type="Proteomes" id="UP000254082">
    <property type="component" value="Unassembled WGS sequence"/>
</dbReference>
<comment type="similarity">
    <text evidence="1">Belongs to the glycosyl hydrolase 13 family.</text>
</comment>
<dbReference type="InterPro" id="IPR032091">
    <property type="entry name" value="Malt_amylase-like_C"/>
</dbReference>
<evidence type="ECO:0000256" key="4">
    <source>
        <dbReference type="ARBA" id="ARBA00050879"/>
    </source>
</evidence>
<evidence type="ECO:0000256" key="6">
    <source>
        <dbReference type="ARBA" id="ARBA00066532"/>
    </source>
</evidence>
<evidence type="ECO:0000256" key="3">
    <source>
        <dbReference type="ARBA" id="ARBA00023295"/>
    </source>
</evidence>
<keyword evidence="3 12" id="KW-0326">Glycosidase</keyword>
<keyword evidence="2 12" id="KW-0378">Hydrolase</keyword>
<feature type="domain" description="Glycosyl hydrolase family 13 catalytic" evidence="11">
    <location>
        <begin position="13"/>
        <end position="405"/>
    </location>
</feature>
<dbReference type="GO" id="GO:0009313">
    <property type="term" value="P:oligosaccharide catabolic process"/>
    <property type="evidence" value="ECO:0007669"/>
    <property type="project" value="TreeGrafter"/>
</dbReference>
<reference evidence="12 13" key="1">
    <citation type="submission" date="2018-06" db="EMBL/GenBank/DDBJ databases">
        <authorList>
            <consortium name="Pathogen Informatics"/>
            <person name="Doyle S."/>
        </authorList>
    </citation>
    <scope>NUCLEOTIDE SEQUENCE [LARGE SCALE GENOMIC DNA]</scope>
    <source>
        <strain evidence="13">NCTC 11391</strain>
    </source>
</reference>
<dbReference type="GO" id="GO:0004556">
    <property type="term" value="F:alpha-amylase activity"/>
    <property type="evidence" value="ECO:0007669"/>
    <property type="project" value="TreeGrafter"/>
</dbReference>